<proteinExistence type="predicted"/>
<dbReference type="Proteomes" id="UP000234271">
    <property type="component" value="Chromosome"/>
</dbReference>
<name>A0A2N9YCX1_9GAMM</name>
<dbReference type="RefSeq" id="WP_062147244.1">
    <property type="nucleotide sequence ID" value="NZ_CP012373.2"/>
</dbReference>
<dbReference type="AlphaFoldDB" id="A0A2N9YCX1"/>
<gene>
    <name evidence="1" type="ORF">BLE401_05935</name>
</gene>
<dbReference type="STRING" id="288004.AL038_00140"/>
<dbReference type="KEGG" id="blep:AL038_00140"/>
<sequence length="186" mass="21622">MSKNITAVFDVAVQQWRFNRLGVEGLNNYFVGAFNACNVLIGREKTQKILCEYYGIIQTLNKQLNDLGVYDDPVNKAWYEYTHKLHIYQRPEGYFGSYIVRAYFRQTTNQGVRIKQEFIDVLNESRENIIGYTVRLQRTDSKSYEAEGELVGIHRVINGNDASVGYVELNRLDRHLKVGKKSLRED</sequence>
<evidence type="ECO:0000313" key="1">
    <source>
        <dbReference type="EMBL" id="AUI68284.1"/>
    </source>
</evidence>
<protein>
    <submittedName>
        <fullName evidence="1">Uncharacterized protein</fullName>
    </submittedName>
</protein>
<evidence type="ECO:0000313" key="2">
    <source>
        <dbReference type="Proteomes" id="UP000234271"/>
    </source>
</evidence>
<keyword evidence="2" id="KW-1185">Reference proteome</keyword>
<dbReference type="EMBL" id="CP018889">
    <property type="protein sequence ID" value="AUI68284.1"/>
    <property type="molecule type" value="Genomic_DNA"/>
</dbReference>
<accession>A0A2N9YCX1</accession>
<reference evidence="2" key="1">
    <citation type="submission" date="2016-12" db="EMBL/GenBank/DDBJ databases">
        <title>Complete Genome Sequence of Beggiatoa leptomitiformis D-401.</title>
        <authorList>
            <person name="Fomenkov A."/>
            <person name="Vincze T."/>
            <person name="Grabovich M."/>
            <person name="Anton B.P."/>
            <person name="Dubinina G."/>
            <person name="Orlova M."/>
            <person name="Belousova E."/>
            <person name="Roberts R.J."/>
        </authorList>
    </citation>
    <scope>NUCLEOTIDE SEQUENCE [LARGE SCALE GENOMIC DNA]</scope>
    <source>
        <strain evidence="2">D-401</strain>
    </source>
</reference>
<organism evidence="1 2">
    <name type="scientific">Beggiatoa leptomitoformis</name>
    <dbReference type="NCBI Taxonomy" id="288004"/>
    <lineage>
        <taxon>Bacteria</taxon>
        <taxon>Pseudomonadati</taxon>
        <taxon>Pseudomonadota</taxon>
        <taxon>Gammaproteobacteria</taxon>
        <taxon>Thiotrichales</taxon>
        <taxon>Thiotrichaceae</taxon>
        <taxon>Beggiatoa</taxon>
    </lineage>
</organism>